<evidence type="ECO:0000313" key="1">
    <source>
        <dbReference type="EMBL" id="KAJ8711843.1"/>
    </source>
</evidence>
<dbReference type="Proteomes" id="UP001231649">
    <property type="component" value="Chromosome 22"/>
</dbReference>
<proteinExistence type="predicted"/>
<keyword evidence="2" id="KW-1185">Reference proteome</keyword>
<name>A0ACC2Q9L9_9NEOP</name>
<dbReference type="EMBL" id="CM056798">
    <property type="protein sequence ID" value="KAJ8711843.1"/>
    <property type="molecule type" value="Genomic_DNA"/>
</dbReference>
<organism evidence="1 2">
    <name type="scientific">Mythimna loreyi</name>
    <dbReference type="NCBI Taxonomy" id="667449"/>
    <lineage>
        <taxon>Eukaryota</taxon>
        <taxon>Metazoa</taxon>
        <taxon>Ecdysozoa</taxon>
        <taxon>Arthropoda</taxon>
        <taxon>Hexapoda</taxon>
        <taxon>Insecta</taxon>
        <taxon>Pterygota</taxon>
        <taxon>Neoptera</taxon>
        <taxon>Endopterygota</taxon>
        <taxon>Lepidoptera</taxon>
        <taxon>Glossata</taxon>
        <taxon>Ditrysia</taxon>
        <taxon>Noctuoidea</taxon>
        <taxon>Noctuidae</taxon>
        <taxon>Noctuinae</taxon>
        <taxon>Hadenini</taxon>
        <taxon>Mythimna</taxon>
    </lineage>
</organism>
<evidence type="ECO:0000313" key="2">
    <source>
        <dbReference type="Proteomes" id="UP001231649"/>
    </source>
</evidence>
<reference evidence="1" key="1">
    <citation type="submission" date="2023-03" db="EMBL/GenBank/DDBJ databases">
        <title>Chromosome-level genomes of two armyworms, Mythimna separata and Mythimna loreyi, provide insights into the biosynthesis and reception of sex pheromones.</title>
        <authorList>
            <person name="Zhao H."/>
        </authorList>
    </citation>
    <scope>NUCLEOTIDE SEQUENCE</scope>
    <source>
        <strain evidence="1">BeijingLab</strain>
    </source>
</reference>
<protein>
    <submittedName>
        <fullName evidence="1">Uncharacterized protein</fullName>
    </submittedName>
</protein>
<sequence>MSSFYKGIIKFVDNFVPKSLRPLWEHPVGPKTIFFWAPIGKWSVVIAGLGDINGPAPKLSALVLASLDAYTRPLDKVSTTQSATLSATGLIWTRYCLVITPVNYSLAICNFMLGVANGVQTIRAYRYQSQKAIA</sequence>
<gene>
    <name evidence="1" type="ORF">PYW08_008797</name>
</gene>
<comment type="caution">
    <text evidence="1">The sequence shown here is derived from an EMBL/GenBank/DDBJ whole genome shotgun (WGS) entry which is preliminary data.</text>
</comment>
<accession>A0ACC2Q9L9</accession>